<accession>A0AA88PF79</accession>
<name>A0AA88PF79_9TELE</name>
<evidence type="ECO:0000256" key="1">
    <source>
        <dbReference type="SAM" id="MobiDB-lite"/>
    </source>
</evidence>
<dbReference type="AlphaFoldDB" id="A0AA88PF79"/>
<dbReference type="Proteomes" id="UP001187343">
    <property type="component" value="Unassembled WGS sequence"/>
</dbReference>
<proteinExistence type="predicted"/>
<comment type="caution">
    <text evidence="2">The sequence shown here is derived from an EMBL/GenBank/DDBJ whole genome shotgun (WGS) entry which is preliminary data.</text>
</comment>
<protein>
    <submittedName>
        <fullName evidence="2">Uncharacterized protein</fullName>
    </submittedName>
</protein>
<keyword evidence="3" id="KW-1185">Reference proteome</keyword>
<gene>
    <name evidence="2" type="ORF">Q8A67_019273</name>
</gene>
<organism evidence="2 3">
    <name type="scientific">Cirrhinus molitorella</name>
    <name type="common">mud carp</name>
    <dbReference type="NCBI Taxonomy" id="172907"/>
    <lineage>
        <taxon>Eukaryota</taxon>
        <taxon>Metazoa</taxon>
        <taxon>Chordata</taxon>
        <taxon>Craniata</taxon>
        <taxon>Vertebrata</taxon>
        <taxon>Euteleostomi</taxon>
        <taxon>Actinopterygii</taxon>
        <taxon>Neopterygii</taxon>
        <taxon>Teleostei</taxon>
        <taxon>Ostariophysi</taxon>
        <taxon>Cypriniformes</taxon>
        <taxon>Cyprinidae</taxon>
        <taxon>Labeoninae</taxon>
        <taxon>Labeonini</taxon>
        <taxon>Cirrhinus</taxon>
    </lineage>
</organism>
<sequence length="163" mass="18125">MSEIRAGSVGYAACCTNEPAAPCHSAAAREQISTDGGSLLPFKRHSAALPIRSLGTTQQRNKAPSRPRKSVERDLERRWRPPSVMDVWHFLTERREHQTAVRLSQDIREEKKSLAESSEDSSVRAAHVSSNSLLETLCFCPQESSSSLSGNAHTHIRRCNPFE</sequence>
<evidence type="ECO:0000313" key="2">
    <source>
        <dbReference type="EMBL" id="KAK2878482.1"/>
    </source>
</evidence>
<dbReference type="EMBL" id="JAUYZG010000019">
    <property type="protein sequence ID" value="KAK2878482.1"/>
    <property type="molecule type" value="Genomic_DNA"/>
</dbReference>
<evidence type="ECO:0000313" key="3">
    <source>
        <dbReference type="Proteomes" id="UP001187343"/>
    </source>
</evidence>
<reference evidence="2" key="1">
    <citation type="submission" date="2023-08" db="EMBL/GenBank/DDBJ databases">
        <title>Chromosome-level Genome Assembly of mud carp (Cirrhinus molitorella).</title>
        <authorList>
            <person name="Liu H."/>
        </authorList>
    </citation>
    <scope>NUCLEOTIDE SEQUENCE</scope>
    <source>
        <strain evidence="2">Prfri</strain>
        <tissue evidence="2">Muscle</tissue>
    </source>
</reference>
<feature type="region of interest" description="Disordered" evidence="1">
    <location>
        <begin position="50"/>
        <end position="77"/>
    </location>
</feature>